<dbReference type="Gene3D" id="3.40.50.12470">
    <property type="match status" value="1"/>
</dbReference>
<evidence type="ECO:0000256" key="3">
    <source>
        <dbReference type="ARBA" id="ARBA00004173"/>
    </source>
</evidence>
<dbReference type="SUPFAM" id="SSF52518">
    <property type="entry name" value="Thiamin diphosphate-binding fold (THDP-binding)"/>
    <property type="match status" value="2"/>
</dbReference>
<dbReference type="InterPro" id="IPR029061">
    <property type="entry name" value="THDP-binding"/>
</dbReference>
<evidence type="ECO:0000256" key="9">
    <source>
        <dbReference type="ARBA" id="ARBA00023002"/>
    </source>
</evidence>
<dbReference type="EMBL" id="OU900096">
    <property type="protein sequence ID" value="CAG9859940.1"/>
    <property type="molecule type" value="Genomic_DNA"/>
</dbReference>
<dbReference type="GO" id="GO:0006096">
    <property type="term" value="P:glycolytic process"/>
    <property type="evidence" value="ECO:0007669"/>
    <property type="project" value="UniProtKB-KW"/>
</dbReference>
<comment type="subcellular location">
    <subcellularLocation>
        <location evidence="3">Mitochondrion</location>
    </subcellularLocation>
</comment>
<evidence type="ECO:0000256" key="17">
    <source>
        <dbReference type="SAM" id="MobiDB-lite"/>
    </source>
</evidence>
<dbReference type="CDD" id="cd02016">
    <property type="entry name" value="TPP_E1_OGDC_like"/>
    <property type="match status" value="1"/>
</dbReference>
<evidence type="ECO:0000256" key="8">
    <source>
        <dbReference type="ARBA" id="ARBA00022946"/>
    </source>
</evidence>
<evidence type="ECO:0000256" key="2">
    <source>
        <dbReference type="ARBA" id="ARBA00001964"/>
    </source>
</evidence>
<gene>
    <name evidence="19" type="ORF">PHYEVI_LOCUS6299</name>
</gene>
<dbReference type="InterPro" id="IPR031717">
    <property type="entry name" value="ODO-1/KGD_C"/>
</dbReference>
<dbReference type="AlphaFoldDB" id="A0A9N9XNT5"/>
<dbReference type="InterPro" id="IPR005475">
    <property type="entry name" value="Transketolase-like_Pyr-bd"/>
</dbReference>
<evidence type="ECO:0000256" key="6">
    <source>
        <dbReference type="ARBA" id="ARBA00022723"/>
    </source>
</evidence>
<keyword evidence="7" id="KW-0460">Magnesium</keyword>
<organism evidence="19 20">
    <name type="scientific">Phyllotreta striolata</name>
    <name type="common">Striped flea beetle</name>
    <name type="synonym">Crioceris striolata</name>
    <dbReference type="NCBI Taxonomy" id="444603"/>
    <lineage>
        <taxon>Eukaryota</taxon>
        <taxon>Metazoa</taxon>
        <taxon>Ecdysozoa</taxon>
        <taxon>Arthropoda</taxon>
        <taxon>Hexapoda</taxon>
        <taxon>Insecta</taxon>
        <taxon>Pterygota</taxon>
        <taxon>Neoptera</taxon>
        <taxon>Endopterygota</taxon>
        <taxon>Coleoptera</taxon>
        <taxon>Polyphaga</taxon>
        <taxon>Cucujiformia</taxon>
        <taxon>Chrysomeloidea</taxon>
        <taxon>Chrysomelidae</taxon>
        <taxon>Galerucinae</taxon>
        <taxon>Alticini</taxon>
        <taxon>Phyllotreta</taxon>
    </lineage>
</organism>
<evidence type="ECO:0000256" key="16">
    <source>
        <dbReference type="ARBA" id="ARBA00042984"/>
    </source>
</evidence>
<evidence type="ECO:0000256" key="7">
    <source>
        <dbReference type="ARBA" id="ARBA00022842"/>
    </source>
</evidence>
<dbReference type="Gene3D" id="3.40.50.970">
    <property type="match status" value="1"/>
</dbReference>
<dbReference type="PANTHER" id="PTHR23152">
    <property type="entry name" value="2-OXOGLUTARATE DEHYDROGENASE"/>
    <property type="match status" value="1"/>
</dbReference>
<dbReference type="Pfam" id="PF16870">
    <property type="entry name" value="OxoGdeHyase_C"/>
    <property type="match status" value="1"/>
</dbReference>
<accession>A0A9N9XNT5</accession>
<keyword evidence="11" id="KW-0496">Mitochondrion</keyword>
<dbReference type="OrthoDB" id="413077at2759"/>
<dbReference type="EC" id="1.2.4.2" evidence="5"/>
<feature type="region of interest" description="Disordered" evidence="17">
    <location>
        <begin position="1028"/>
        <end position="1059"/>
    </location>
</feature>
<dbReference type="InterPro" id="IPR011603">
    <property type="entry name" value="2oxoglutarate_DH_E1"/>
</dbReference>
<comment type="cofactor">
    <cofactor evidence="2">
        <name>thiamine diphosphate</name>
        <dbReference type="ChEBI" id="CHEBI:58937"/>
    </cofactor>
</comment>
<dbReference type="InterPro" id="IPR032106">
    <property type="entry name" value="2-oxogl_dehyd_N"/>
</dbReference>
<dbReference type="Pfam" id="PF16078">
    <property type="entry name" value="2-oxogl_dehyd_N"/>
    <property type="match status" value="1"/>
</dbReference>
<dbReference type="GO" id="GO:0046872">
    <property type="term" value="F:metal ion binding"/>
    <property type="evidence" value="ECO:0007669"/>
    <property type="project" value="UniProtKB-KW"/>
</dbReference>
<evidence type="ECO:0000256" key="15">
    <source>
        <dbReference type="ARBA" id="ARBA00040267"/>
    </source>
</evidence>
<dbReference type="GO" id="GO:0005739">
    <property type="term" value="C:mitochondrion"/>
    <property type="evidence" value="ECO:0007669"/>
    <property type="project" value="UniProtKB-SubCell"/>
</dbReference>
<keyword evidence="20" id="KW-1185">Reference proteome</keyword>
<dbReference type="NCBIfam" id="TIGR00239">
    <property type="entry name" value="2oxo_dh_E1"/>
    <property type="match status" value="1"/>
</dbReference>
<sequence>MTVQSLVTSLLKCPKSFPFKKLLGVTKFKVDAKLDSFLSGNSAQYVELMYKQWLKDPNSVHPSWDAYFRLSEKGGAGYTSPPTLGRTKQDMPLSKAGNPGPQTNPAKPPAAAPAPSTAAAAAPATQASAGAATNTDIEKHLAVFSLIRGFQVRGHFFAKIDPLDRPPAHGILPVKSGVAPKVIFPFTSINDGDLNKVFQLPHATSIGGKEKSLPLKEIIKRLEDAYCRSIGLEYMYINSIDECNWIRDRFEPPGITSISNDKKKLCLSRLARAHLFENFCARKHASIKRFGIEGLEVTIPAIKSIIDKSSELGVETFVIGMAHRGRLNVLVNICDKPLVKTLALFQGLKPEEAGTGDVKYHLGAFAQKLNKVTKKNVKVILVANPSHLESVNPVAVGRVRAEQFFGADLEGKKCLAILLHGDAAFTGQGVNFEVINIASLPCYTTHGTIHIVTNNQVGFTTDRILAGSSPYCTDVGRVINSPIIHVNGDDPDAVVYVSEVASDWRQKFRRDIIIDIVGYRKHGHQEVDDPLFTQPVLYNKKIKLMKPCYEKYAEKLVNEKIVTAAEVKQIQDDYEKLINADFEKVKDEKTFRMKDWLDAPWDEFFKGKDPNKMLFPTGVTEDIAAHIAKAVSLEPPESTKFVIHKVLQRVLKGRADLAKNRQIDFAMAEAIAYGSLLKQGIPVRITGEDVERGTFNHRHHIYHHQNVENEKYCPIRNLYPKQAVYTICNSSLSEYSIMGFEHGYSLTNPHALVIWEAQFGDFSNTAQPIIDQFLSSGESKWGRQCGMVCLMPHGMEGQGPEHSSVRPERFGDMTCEDAEVMPKEDAPNYVLDQLRNINWIVVNCSVPSNHFHALRRQVALPFRKPLIMLTPKGILRLPEARSSFDHILEGTEFQRLIPDAGPASSNAGEVKKLIFCIGKVYYDAAKAVKAKKMEAEIAVSRIEQIAPFPFDLAKKELEKYKQATVHFLQEEHKNQGFWDHVDPRLRTILRSMNDRRRVSYIGRVVSASPATGYKYQYDEQYNKMLADITSLEQSDSGGTSEDSSEDGEKGKEKEVDCMK</sequence>
<feature type="compositionally biased region" description="Low complexity" evidence="17">
    <location>
        <begin position="113"/>
        <end position="125"/>
    </location>
</feature>
<keyword evidence="9" id="KW-0560">Oxidoreductase</keyword>
<evidence type="ECO:0000256" key="1">
    <source>
        <dbReference type="ARBA" id="ARBA00001946"/>
    </source>
</evidence>
<dbReference type="Pfam" id="PF02779">
    <property type="entry name" value="Transket_pyr"/>
    <property type="match status" value="1"/>
</dbReference>
<evidence type="ECO:0000313" key="19">
    <source>
        <dbReference type="EMBL" id="CAG9859940.1"/>
    </source>
</evidence>
<reference evidence="19" key="1">
    <citation type="submission" date="2022-01" db="EMBL/GenBank/DDBJ databases">
        <authorList>
            <person name="King R."/>
        </authorList>
    </citation>
    <scope>NUCLEOTIDE SEQUENCE</scope>
</reference>
<dbReference type="GO" id="GO:0004591">
    <property type="term" value="F:oxoglutarate dehydrogenase (succinyl-transferring) activity"/>
    <property type="evidence" value="ECO:0007669"/>
    <property type="project" value="UniProtKB-EC"/>
</dbReference>
<evidence type="ECO:0000256" key="5">
    <source>
        <dbReference type="ARBA" id="ARBA00012280"/>
    </source>
</evidence>
<evidence type="ECO:0000259" key="18">
    <source>
        <dbReference type="SMART" id="SM00861"/>
    </source>
</evidence>
<evidence type="ECO:0000256" key="12">
    <source>
        <dbReference type="ARBA" id="ARBA00023152"/>
    </source>
</evidence>
<evidence type="ECO:0000256" key="10">
    <source>
        <dbReference type="ARBA" id="ARBA00023052"/>
    </source>
</evidence>
<dbReference type="Gene3D" id="1.10.287.1150">
    <property type="entry name" value="TPP helical domain"/>
    <property type="match status" value="1"/>
</dbReference>
<evidence type="ECO:0000256" key="14">
    <source>
        <dbReference type="ARBA" id="ARBA00037426"/>
    </source>
</evidence>
<comment type="function">
    <text evidence="14">The 2-oxoglutarate dehydrogenase complex catalyzes the overall conversion of 2-oxoglutarate to succinyl-CoA and CO(2). It contains multiple copies of three enzymatic components: 2-oxoglutarate dehydrogenase (E1), dihydrolipoamide succinyltransferase (E2) and lipoamide dehydrogenase (E3).</text>
</comment>
<dbReference type="GO" id="GO:0006099">
    <property type="term" value="P:tricarboxylic acid cycle"/>
    <property type="evidence" value="ECO:0007669"/>
    <property type="project" value="TreeGrafter"/>
</dbReference>
<dbReference type="SMART" id="SM00861">
    <property type="entry name" value="Transket_pyr"/>
    <property type="match status" value="1"/>
</dbReference>
<comment type="similarity">
    <text evidence="4">Belongs to the alpha-ketoglutarate dehydrogenase family.</text>
</comment>
<name>A0A9N9XNT5_PHYSR</name>
<dbReference type="Gene3D" id="3.40.50.11610">
    <property type="entry name" value="Multifunctional 2-oxoglutarate metabolism enzyme, C-terminal domain"/>
    <property type="match status" value="1"/>
</dbReference>
<feature type="compositionally biased region" description="Basic and acidic residues" evidence="17">
    <location>
        <begin position="1046"/>
        <end position="1059"/>
    </location>
</feature>
<dbReference type="InterPro" id="IPR042179">
    <property type="entry name" value="KGD_C_sf"/>
</dbReference>
<dbReference type="Pfam" id="PF00676">
    <property type="entry name" value="E1_dh"/>
    <property type="match status" value="1"/>
</dbReference>
<keyword evidence="10" id="KW-0786">Thiamine pyrophosphate</keyword>
<evidence type="ECO:0000256" key="11">
    <source>
        <dbReference type="ARBA" id="ARBA00023128"/>
    </source>
</evidence>
<dbReference type="GO" id="GO:0030976">
    <property type="term" value="F:thiamine pyrophosphate binding"/>
    <property type="evidence" value="ECO:0007669"/>
    <property type="project" value="InterPro"/>
</dbReference>
<dbReference type="GO" id="GO:0045252">
    <property type="term" value="C:oxoglutarate dehydrogenase complex"/>
    <property type="evidence" value="ECO:0007669"/>
    <property type="project" value="TreeGrafter"/>
</dbReference>
<dbReference type="InterPro" id="IPR001017">
    <property type="entry name" value="DH_E1"/>
</dbReference>
<protein>
    <recommendedName>
        <fullName evidence="15">2-oxoglutarate dehydrogenase, mitochondrial</fullName>
        <ecNumber evidence="5">1.2.4.2</ecNumber>
    </recommendedName>
    <alternativeName>
        <fullName evidence="16">2-oxoglutarate dehydrogenase complex component E1</fullName>
    </alternativeName>
    <alternativeName>
        <fullName evidence="13">Alpha-ketoglutarate dehydrogenase</fullName>
    </alternativeName>
</protein>
<feature type="domain" description="Transketolase-like pyrimidine-binding" evidence="18">
    <location>
        <begin position="663"/>
        <end position="877"/>
    </location>
</feature>
<comment type="cofactor">
    <cofactor evidence="1">
        <name>Mg(2+)</name>
        <dbReference type="ChEBI" id="CHEBI:18420"/>
    </cofactor>
</comment>
<evidence type="ECO:0000256" key="4">
    <source>
        <dbReference type="ARBA" id="ARBA00006936"/>
    </source>
</evidence>
<proteinExistence type="inferred from homology"/>
<feature type="region of interest" description="Disordered" evidence="17">
    <location>
        <begin position="78"/>
        <end position="125"/>
    </location>
</feature>
<evidence type="ECO:0000256" key="13">
    <source>
        <dbReference type="ARBA" id="ARBA00030680"/>
    </source>
</evidence>
<evidence type="ECO:0000313" key="20">
    <source>
        <dbReference type="Proteomes" id="UP001153712"/>
    </source>
</evidence>
<keyword evidence="12" id="KW-0324">Glycolysis</keyword>
<dbReference type="PANTHER" id="PTHR23152:SF4">
    <property type="entry name" value="2-OXOADIPATE DEHYDROGENASE COMPLEX COMPONENT E1"/>
    <property type="match status" value="1"/>
</dbReference>
<keyword evidence="8" id="KW-0809">Transit peptide</keyword>
<dbReference type="Proteomes" id="UP001153712">
    <property type="component" value="Chromosome 3"/>
</dbReference>
<keyword evidence="6" id="KW-0479">Metal-binding</keyword>
<dbReference type="NCBIfam" id="NF006914">
    <property type="entry name" value="PRK09404.1"/>
    <property type="match status" value="1"/>
</dbReference>
<dbReference type="FunFam" id="3.40.50.12470:FF:000007">
    <property type="entry name" value="2-oxoglutarate dehydrogenase e1 mitochondrial"/>
    <property type="match status" value="1"/>
</dbReference>
<dbReference type="PIRSF" id="PIRSF000157">
    <property type="entry name" value="Oxoglu_dh_E1"/>
    <property type="match status" value="1"/>
</dbReference>